<sequence>MRDKAAANPHRARRTHQKSRLGCLNCKRRRIKCDEKQPLCSNCANHGIHCEFPSHLRDHYSSAEGRLGFSVPRPPSESYRFRNYEFSPSGVKQVASPRKDNERQKYTTSNGTQCDLSKQASDVISFVDLELFHNFTVATYRTFGDNLEAYDVWQTHIVQWGLSFPSIFHLMLALSALHLSYERPDLREKYIQQADNHFTFGVRSVTSVLSQITPDNCQKVYISAVMICFVYFGRGPRPGEYLIFSQNGPAEWLVLMHGVRLLVQNYRDKIFCGILMPKEKSIERDIHQPLLAELHEHITHIQVVEKLVNDNVSDTTYRALYASVIKDLLSILTEVYQKRSAQIPRAGLTQVLMGWLYRLPTEIVALLEQKDPLSLVILSYWAMLLSHMRSVWFMRGWDRHVLEGIRANLPARFQWWIKWPEKQVQMYDERSLE</sequence>
<dbReference type="Pfam" id="PF00172">
    <property type="entry name" value="Zn_clus"/>
    <property type="match status" value="1"/>
</dbReference>
<dbReference type="InterPro" id="IPR036864">
    <property type="entry name" value="Zn2-C6_fun-type_DNA-bd_sf"/>
</dbReference>
<reference evidence="7" key="1">
    <citation type="submission" date="2021-12" db="EMBL/GenBank/DDBJ databases">
        <title>Convergent genome expansion in fungi linked to evolution of root-endophyte symbiosis.</title>
        <authorList>
            <consortium name="DOE Joint Genome Institute"/>
            <person name="Ke Y.-H."/>
            <person name="Bonito G."/>
            <person name="Liao H.-L."/>
            <person name="Looney B."/>
            <person name="Rojas-Flechas A."/>
            <person name="Nash J."/>
            <person name="Hameed K."/>
            <person name="Schadt C."/>
            <person name="Martin F."/>
            <person name="Crous P.W."/>
            <person name="Miettinen O."/>
            <person name="Magnuson J.K."/>
            <person name="Labbe J."/>
            <person name="Jacobson D."/>
            <person name="Doktycz M.J."/>
            <person name="Veneault-Fourrey C."/>
            <person name="Kuo A."/>
            <person name="Mondo S."/>
            <person name="Calhoun S."/>
            <person name="Riley R."/>
            <person name="Ohm R."/>
            <person name="LaButti K."/>
            <person name="Andreopoulos B."/>
            <person name="Pangilinan J."/>
            <person name="Nolan M."/>
            <person name="Tritt A."/>
            <person name="Clum A."/>
            <person name="Lipzen A."/>
            <person name="Daum C."/>
            <person name="Barry K."/>
            <person name="Grigoriev I.V."/>
            <person name="Vilgalys R."/>
        </authorList>
    </citation>
    <scope>NUCLEOTIDE SEQUENCE</scope>
    <source>
        <strain evidence="7">PMI_201</strain>
    </source>
</reference>
<keyword evidence="8" id="KW-1185">Reference proteome</keyword>
<dbReference type="InterPro" id="IPR001138">
    <property type="entry name" value="Zn2Cys6_DnaBD"/>
</dbReference>
<dbReference type="InterPro" id="IPR021858">
    <property type="entry name" value="Fun_TF"/>
</dbReference>
<evidence type="ECO:0000259" key="6">
    <source>
        <dbReference type="PROSITE" id="PS50048"/>
    </source>
</evidence>
<dbReference type="RefSeq" id="XP_046073382.1">
    <property type="nucleotide sequence ID" value="XM_046213965.1"/>
</dbReference>
<evidence type="ECO:0000313" key="7">
    <source>
        <dbReference type="EMBL" id="KAH8698918.1"/>
    </source>
</evidence>
<dbReference type="Pfam" id="PF11951">
    <property type="entry name" value="Fungal_trans_2"/>
    <property type="match status" value="1"/>
</dbReference>
<dbReference type="PROSITE" id="PS00463">
    <property type="entry name" value="ZN2_CY6_FUNGAL_1"/>
    <property type="match status" value="1"/>
</dbReference>
<dbReference type="EMBL" id="JAJTJA010000005">
    <property type="protein sequence ID" value="KAH8698918.1"/>
    <property type="molecule type" value="Genomic_DNA"/>
</dbReference>
<dbReference type="GO" id="GO:0003677">
    <property type="term" value="F:DNA binding"/>
    <property type="evidence" value="ECO:0007669"/>
    <property type="project" value="UniProtKB-KW"/>
</dbReference>
<evidence type="ECO:0000313" key="8">
    <source>
        <dbReference type="Proteomes" id="UP001201262"/>
    </source>
</evidence>
<dbReference type="Proteomes" id="UP001201262">
    <property type="component" value="Unassembled WGS sequence"/>
</dbReference>
<name>A0AAD4KTF6_9EURO</name>
<dbReference type="GeneID" id="70244252"/>
<dbReference type="Gene3D" id="4.10.240.10">
    <property type="entry name" value="Zn(2)-C6 fungal-type DNA-binding domain"/>
    <property type="match status" value="1"/>
</dbReference>
<protein>
    <submittedName>
        <fullName evidence="7">C6 finger domain protein</fullName>
    </submittedName>
</protein>
<evidence type="ECO:0000256" key="3">
    <source>
        <dbReference type="ARBA" id="ARBA00023163"/>
    </source>
</evidence>
<feature type="domain" description="Zn(2)-C6 fungal-type" evidence="6">
    <location>
        <begin position="22"/>
        <end position="52"/>
    </location>
</feature>
<evidence type="ECO:0000256" key="2">
    <source>
        <dbReference type="ARBA" id="ARBA00023125"/>
    </source>
</evidence>
<evidence type="ECO:0000256" key="5">
    <source>
        <dbReference type="SAM" id="MobiDB-lite"/>
    </source>
</evidence>
<dbReference type="AlphaFoldDB" id="A0AAD4KTF6"/>
<keyword evidence="4" id="KW-0539">Nucleus</keyword>
<dbReference type="SUPFAM" id="SSF57701">
    <property type="entry name" value="Zn2/Cys6 DNA-binding domain"/>
    <property type="match status" value="1"/>
</dbReference>
<dbReference type="CDD" id="cd00067">
    <property type="entry name" value="GAL4"/>
    <property type="match status" value="1"/>
</dbReference>
<keyword evidence="3" id="KW-0804">Transcription</keyword>
<proteinExistence type="predicted"/>
<keyword evidence="2" id="KW-0238">DNA-binding</keyword>
<feature type="region of interest" description="Disordered" evidence="5">
    <location>
        <begin position="91"/>
        <end position="111"/>
    </location>
</feature>
<dbReference type="PANTHER" id="PTHR47657">
    <property type="entry name" value="STEROL REGULATORY ELEMENT-BINDING PROTEIN ECM22"/>
    <property type="match status" value="1"/>
</dbReference>
<evidence type="ECO:0000256" key="4">
    <source>
        <dbReference type="ARBA" id="ARBA00023242"/>
    </source>
</evidence>
<dbReference type="GO" id="GO:0008270">
    <property type="term" value="F:zinc ion binding"/>
    <property type="evidence" value="ECO:0007669"/>
    <property type="project" value="InterPro"/>
</dbReference>
<evidence type="ECO:0000256" key="1">
    <source>
        <dbReference type="ARBA" id="ARBA00023015"/>
    </source>
</evidence>
<keyword evidence="1" id="KW-0805">Transcription regulation</keyword>
<comment type="caution">
    <text evidence="7">The sequence shown here is derived from an EMBL/GenBank/DDBJ whole genome shotgun (WGS) entry which is preliminary data.</text>
</comment>
<dbReference type="PROSITE" id="PS50048">
    <property type="entry name" value="ZN2_CY6_FUNGAL_2"/>
    <property type="match status" value="1"/>
</dbReference>
<accession>A0AAD4KTF6</accession>
<dbReference type="PANTHER" id="PTHR47657:SF13">
    <property type="entry name" value="ZN(2)-C6 FUNGAL-TYPE DOMAIN-CONTAINING PROTEIN-RELATED"/>
    <property type="match status" value="1"/>
</dbReference>
<gene>
    <name evidence="7" type="ORF">BGW36DRAFT_358429</name>
</gene>
<organism evidence="7 8">
    <name type="scientific">Talaromyces proteolyticus</name>
    <dbReference type="NCBI Taxonomy" id="1131652"/>
    <lineage>
        <taxon>Eukaryota</taxon>
        <taxon>Fungi</taxon>
        <taxon>Dikarya</taxon>
        <taxon>Ascomycota</taxon>
        <taxon>Pezizomycotina</taxon>
        <taxon>Eurotiomycetes</taxon>
        <taxon>Eurotiomycetidae</taxon>
        <taxon>Eurotiales</taxon>
        <taxon>Trichocomaceae</taxon>
        <taxon>Talaromyces</taxon>
        <taxon>Talaromyces sect. Bacilispori</taxon>
    </lineage>
</organism>
<dbReference type="GO" id="GO:0000981">
    <property type="term" value="F:DNA-binding transcription factor activity, RNA polymerase II-specific"/>
    <property type="evidence" value="ECO:0007669"/>
    <property type="project" value="InterPro"/>
</dbReference>
<dbReference type="InterPro" id="IPR052400">
    <property type="entry name" value="Zn2-C6_fungal_TF"/>
</dbReference>
<dbReference type="SMART" id="SM00066">
    <property type="entry name" value="GAL4"/>
    <property type="match status" value="1"/>
</dbReference>